<feature type="transmembrane region" description="Helical" evidence="2">
    <location>
        <begin position="6"/>
        <end position="25"/>
    </location>
</feature>
<keyword evidence="2" id="KW-0472">Membrane</keyword>
<evidence type="ECO:0000313" key="4">
    <source>
        <dbReference type="Proteomes" id="UP000320806"/>
    </source>
</evidence>
<feature type="compositionally biased region" description="Basic and acidic residues" evidence="1">
    <location>
        <begin position="96"/>
        <end position="158"/>
    </location>
</feature>
<keyword evidence="2" id="KW-1133">Transmembrane helix</keyword>
<dbReference type="Proteomes" id="UP000320806">
    <property type="component" value="Unassembled WGS sequence"/>
</dbReference>
<dbReference type="EMBL" id="VFMO01000001">
    <property type="protein sequence ID" value="TQJ14860.1"/>
    <property type="molecule type" value="Genomic_DNA"/>
</dbReference>
<keyword evidence="4" id="KW-1185">Reference proteome</keyword>
<evidence type="ECO:0000256" key="1">
    <source>
        <dbReference type="SAM" id="MobiDB-lite"/>
    </source>
</evidence>
<proteinExistence type="predicted"/>
<name>A0A542EHP2_9MICO</name>
<dbReference type="OrthoDB" id="5192898at2"/>
<comment type="caution">
    <text evidence="3">The sequence shown here is derived from an EMBL/GenBank/DDBJ whole genome shotgun (WGS) entry which is preliminary data.</text>
</comment>
<gene>
    <name evidence="3" type="ORF">FB459_2373</name>
</gene>
<reference evidence="3 4" key="1">
    <citation type="submission" date="2019-06" db="EMBL/GenBank/DDBJ databases">
        <title>Sequencing the genomes of 1000 actinobacteria strains.</title>
        <authorList>
            <person name="Klenk H.-P."/>
        </authorList>
    </citation>
    <scope>NUCLEOTIDE SEQUENCE [LARGE SCALE GENOMIC DNA]</scope>
    <source>
        <strain evidence="3 4">DSM 19828</strain>
    </source>
</reference>
<feature type="compositionally biased region" description="Basic and acidic residues" evidence="1">
    <location>
        <begin position="56"/>
        <end position="74"/>
    </location>
</feature>
<dbReference type="AlphaFoldDB" id="A0A542EHP2"/>
<evidence type="ECO:0000313" key="3">
    <source>
        <dbReference type="EMBL" id="TQJ14860.1"/>
    </source>
</evidence>
<protein>
    <submittedName>
        <fullName evidence="3">F0F1-type ATP synthase membrane subunit b/b</fullName>
    </submittedName>
</protein>
<feature type="region of interest" description="Disordered" evidence="1">
    <location>
        <begin position="56"/>
        <end position="403"/>
    </location>
</feature>
<evidence type="ECO:0000256" key="2">
    <source>
        <dbReference type="SAM" id="Phobius"/>
    </source>
</evidence>
<accession>A0A542EHP2</accession>
<feature type="compositionally biased region" description="Basic and acidic residues" evidence="1">
    <location>
        <begin position="345"/>
        <end position="403"/>
    </location>
</feature>
<keyword evidence="2" id="KW-0812">Transmembrane</keyword>
<organism evidence="3 4">
    <name type="scientific">Yimella lutea</name>
    <dbReference type="NCBI Taxonomy" id="587872"/>
    <lineage>
        <taxon>Bacteria</taxon>
        <taxon>Bacillati</taxon>
        <taxon>Actinomycetota</taxon>
        <taxon>Actinomycetes</taxon>
        <taxon>Micrococcales</taxon>
        <taxon>Dermacoccaceae</taxon>
        <taxon>Yimella</taxon>
    </lineage>
</organism>
<dbReference type="RefSeq" id="WP_141928604.1">
    <property type="nucleotide sequence ID" value="NZ_BAABCI010000016.1"/>
</dbReference>
<feature type="compositionally biased region" description="Gly residues" evidence="1">
    <location>
        <begin position="314"/>
        <end position="327"/>
    </location>
</feature>
<feature type="compositionally biased region" description="Low complexity" evidence="1">
    <location>
        <begin position="75"/>
        <end position="89"/>
    </location>
</feature>
<sequence length="403" mass="43273">MDNPILWIIIAAVVVLAVIALVAMMNSKKKKERQREEAAQLRDNAAAQEMQLKEREREADLAAREAGQRREQADRAAAQARKAEQAASAKVNDAQSVRDDYDEKQRQADLLDPDVKTDKDGNRLDGSRPGGHDDRDSGMDLRDRDNDGDHFGDRDADRIGQTSTMGDVAGDAHHGGYDEQGQTDTHFGDGLAGNSPRGHEGTLRDGDREGGLGGHSYDDGRTLDRGNEPGYQHEGGLDGQHGGQNDRSPGQVDQGGYADESSAGWAQQHDAQQPGYDADQTAGQQNWNDQSRETGGFENRSADFGGQPNQVGAGTVGGSTAAGGYGVGRDDAVRSGDTGNLQDGADWHTSGDQRDVQAGHDGIRDDRVGDGVQDINRDADGDHKSIGDRIRSLRDDVRGRDGK</sequence>
<feature type="compositionally biased region" description="Basic and acidic residues" evidence="1">
    <location>
        <begin position="197"/>
        <end position="227"/>
    </location>
</feature>